<dbReference type="Proteomes" id="UP000220527">
    <property type="component" value="Unassembled WGS sequence"/>
</dbReference>
<comment type="caution">
    <text evidence="1">The sequence shown here is derived from an EMBL/GenBank/DDBJ whole genome shotgun (WGS) entry which is preliminary data.</text>
</comment>
<dbReference type="RefSeq" id="WP_097644156.1">
    <property type="nucleotide sequence ID" value="NZ_NQWI01000044.1"/>
</dbReference>
<reference evidence="2" key="1">
    <citation type="submission" date="2017-08" db="EMBL/GenBank/DDBJ databases">
        <authorList>
            <person name="Grouzdev D.S."/>
            <person name="Gaisin V.A."/>
            <person name="Rysina M.S."/>
            <person name="Gorlenko V.M."/>
        </authorList>
    </citation>
    <scope>NUCLEOTIDE SEQUENCE [LARGE SCALE GENOMIC DNA]</scope>
    <source>
        <strain evidence="2">Kir15-3F</strain>
    </source>
</reference>
<sequence length="127" mass="13673">MGEPSSPTPPLTLFGVREAAIWLVAATQRQQLTHAPWPNGLGLAGLLALGFGVWFPLTGSATPTTPGWRHEHAIPALGRAHLAGGLAVAALTWCRPLRCCTWGFLRPQNQSRIGRVAGTQRVRCRYA</sequence>
<proteinExistence type="predicted"/>
<organism evidence="1 2">
    <name type="scientific">Candidatus Viridilinea mediisalina</name>
    <dbReference type="NCBI Taxonomy" id="2024553"/>
    <lineage>
        <taxon>Bacteria</taxon>
        <taxon>Bacillati</taxon>
        <taxon>Chloroflexota</taxon>
        <taxon>Chloroflexia</taxon>
        <taxon>Chloroflexales</taxon>
        <taxon>Chloroflexineae</taxon>
        <taxon>Oscillochloridaceae</taxon>
        <taxon>Candidatus Viridilinea</taxon>
    </lineage>
</organism>
<evidence type="ECO:0000313" key="2">
    <source>
        <dbReference type="Proteomes" id="UP000220527"/>
    </source>
</evidence>
<dbReference type="AlphaFoldDB" id="A0A2A6RIZ9"/>
<protein>
    <submittedName>
        <fullName evidence="1">Uncharacterized protein</fullName>
    </submittedName>
</protein>
<dbReference type="EMBL" id="NQWI01000044">
    <property type="protein sequence ID" value="PDW02992.1"/>
    <property type="molecule type" value="Genomic_DNA"/>
</dbReference>
<accession>A0A2A6RIZ9</accession>
<evidence type="ECO:0000313" key="1">
    <source>
        <dbReference type="EMBL" id="PDW02992.1"/>
    </source>
</evidence>
<keyword evidence="2" id="KW-1185">Reference proteome</keyword>
<gene>
    <name evidence="1" type="ORF">CJ255_11015</name>
</gene>
<name>A0A2A6RIZ9_9CHLR</name>